<keyword evidence="11" id="KW-0770">Synapse</keyword>
<evidence type="ECO:0000256" key="16">
    <source>
        <dbReference type="ARBA" id="ARBA00023288"/>
    </source>
</evidence>
<dbReference type="PANTHER" id="PTHR10498:SF6">
    <property type="entry name" value="PARALEMMIN-1"/>
    <property type="match status" value="1"/>
</dbReference>
<evidence type="ECO:0000256" key="1">
    <source>
        <dbReference type="ARBA" id="ARBA00004279"/>
    </source>
</evidence>
<evidence type="ECO:0000313" key="25">
    <source>
        <dbReference type="Proteomes" id="UP001460270"/>
    </source>
</evidence>
<comment type="subcellular location">
    <subcellularLocation>
        <location evidence="18">Apicolateral cell membrane</location>
        <topology evidence="18">Lipid-anchor</topology>
    </subcellularLocation>
    <subcellularLocation>
        <location evidence="19">Basolateral cell membrane</location>
        <topology evidence="19">Lipid-anchor</topology>
    </subcellularLocation>
    <subcellularLocation>
        <location evidence="2">Cell membrane</location>
        <topology evidence="2">Lipid-anchor</topology>
        <orientation evidence="2">Cytoplasmic side</orientation>
    </subcellularLocation>
    <subcellularLocation>
        <location evidence="3">Cell projection</location>
        <location evidence="3">Axon</location>
    </subcellularLocation>
    <subcellularLocation>
        <location evidence="1">Cell projection</location>
        <location evidence="1">Dendrite</location>
    </subcellularLocation>
    <subcellularLocation>
        <location evidence="5">Cell projection</location>
        <location evidence="5">Dendritic spine</location>
    </subcellularLocation>
    <subcellularLocation>
        <location evidence="4">Cell projection</location>
        <location evidence="4">Filopodium membrane</location>
        <topology evidence="4">Lipid-anchor</topology>
    </subcellularLocation>
</comment>
<keyword evidence="25" id="KW-1185">Reference proteome</keyword>
<keyword evidence="17" id="KW-0636">Prenylation</keyword>
<evidence type="ECO:0000313" key="24">
    <source>
        <dbReference type="EMBL" id="KAK7889128.1"/>
    </source>
</evidence>
<dbReference type="Pfam" id="PF03285">
    <property type="entry name" value="Paralemmin"/>
    <property type="match status" value="1"/>
</dbReference>
<keyword evidence="15" id="KW-0966">Cell projection</keyword>
<keyword evidence="16" id="KW-0449">Lipoprotein</keyword>
<evidence type="ECO:0000256" key="22">
    <source>
        <dbReference type="ARBA" id="ARBA00041963"/>
    </source>
</evidence>
<gene>
    <name evidence="24" type="ORF">WMY93_024688</name>
</gene>
<proteinExistence type="inferred from homology"/>
<evidence type="ECO:0000256" key="6">
    <source>
        <dbReference type="ARBA" id="ARBA00005756"/>
    </source>
</evidence>
<evidence type="ECO:0000256" key="18">
    <source>
        <dbReference type="ARBA" id="ARBA00037796"/>
    </source>
</evidence>
<evidence type="ECO:0000256" key="20">
    <source>
        <dbReference type="ARBA" id="ARBA00038823"/>
    </source>
</evidence>
<evidence type="ECO:0000256" key="15">
    <source>
        <dbReference type="ARBA" id="ARBA00023273"/>
    </source>
</evidence>
<keyword evidence="9" id="KW-0597">Phosphoprotein</keyword>
<evidence type="ECO:0000256" key="3">
    <source>
        <dbReference type="ARBA" id="ARBA00004489"/>
    </source>
</evidence>
<feature type="region of interest" description="Disordered" evidence="23">
    <location>
        <begin position="37"/>
        <end position="66"/>
    </location>
</feature>
<evidence type="ECO:0000256" key="2">
    <source>
        <dbReference type="ARBA" id="ARBA00004342"/>
    </source>
</evidence>
<accession>A0AAW0N1Z9</accession>
<keyword evidence="12" id="KW-0175">Coiled coil</keyword>
<comment type="similarity">
    <text evidence="6">Belongs to the paralemmin family.</text>
</comment>
<sequence>MPQEKRKWQMEMENKRRQLEDDKRSLQHLKSKALRERWLLDGAPSSGPEHDEVKRQLQQDEERSRDLEENICRLERELVVLESEGGPAITPTPVVKTEVEVPDVEVVSVKPESDRSALVSSVPVWSCSVGRSVQYFLLTVALVHGFSTHFPEGRFFRELWPSLG</sequence>
<evidence type="ECO:0000256" key="4">
    <source>
        <dbReference type="ARBA" id="ARBA00004527"/>
    </source>
</evidence>
<dbReference type="GO" id="GO:0016327">
    <property type="term" value="C:apicolateral plasma membrane"/>
    <property type="evidence" value="ECO:0007669"/>
    <property type="project" value="UniProtKB-SubCell"/>
</dbReference>
<evidence type="ECO:0000256" key="14">
    <source>
        <dbReference type="ARBA" id="ARBA00023139"/>
    </source>
</evidence>
<evidence type="ECO:0000256" key="23">
    <source>
        <dbReference type="SAM" id="MobiDB-lite"/>
    </source>
</evidence>
<evidence type="ECO:0000256" key="9">
    <source>
        <dbReference type="ARBA" id="ARBA00022553"/>
    </source>
</evidence>
<evidence type="ECO:0000256" key="13">
    <source>
        <dbReference type="ARBA" id="ARBA00023136"/>
    </source>
</evidence>
<dbReference type="GO" id="GO:0043197">
    <property type="term" value="C:dendritic spine"/>
    <property type="evidence" value="ECO:0007669"/>
    <property type="project" value="UniProtKB-SubCell"/>
</dbReference>
<dbReference type="AlphaFoldDB" id="A0AAW0N1Z9"/>
<evidence type="ECO:0000256" key="10">
    <source>
        <dbReference type="ARBA" id="ARBA00022960"/>
    </source>
</evidence>
<feature type="region of interest" description="Disordered" evidence="23">
    <location>
        <begin position="1"/>
        <end position="25"/>
    </location>
</feature>
<dbReference type="GO" id="GO:0016323">
    <property type="term" value="C:basolateral plasma membrane"/>
    <property type="evidence" value="ECO:0007669"/>
    <property type="project" value="UniProtKB-SubCell"/>
</dbReference>
<evidence type="ECO:0000256" key="11">
    <source>
        <dbReference type="ARBA" id="ARBA00023018"/>
    </source>
</evidence>
<evidence type="ECO:0000256" key="17">
    <source>
        <dbReference type="ARBA" id="ARBA00023289"/>
    </source>
</evidence>
<comment type="caution">
    <text evidence="24">The sequence shown here is derived from an EMBL/GenBank/DDBJ whole genome shotgun (WGS) entry which is preliminary data.</text>
</comment>
<keyword evidence="13" id="KW-0472">Membrane</keyword>
<keyword evidence="8" id="KW-0488">Methylation</keyword>
<dbReference type="EMBL" id="JBBPFD010000018">
    <property type="protein sequence ID" value="KAK7889128.1"/>
    <property type="molecule type" value="Genomic_DNA"/>
</dbReference>
<dbReference type="GO" id="GO:0030424">
    <property type="term" value="C:axon"/>
    <property type="evidence" value="ECO:0007669"/>
    <property type="project" value="UniProtKB-SubCell"/>
</dbReference>
<dbReference type="GO" id="GO:0008360">
    <property type="term" value="P:regulation of cell shape"/>
    <property type="evidence" value="ECO:0007669"/>
    <property type="project" value="UniProtKB-KW"/>
</dbReference>
<dbReference type="InterPro" id="IPR004965">
    <property type="entry name" value="Paralemmin"/>
</dbReference>
<evidence type="ECO:0000256" key="5">
    <source>
        <dbReference type="ARBA" id="ARBA00004552"/>
    </source>
</evidence>
<keyword evidence="14" id="KW-0564">Palmitate</keyword>
<comment type="subunit">
    <text evidence="20">Interacts with dopamine receptor DRD3.</text>
</comment>
<keyword evidence="10" id="KW-0133">Cell shape</keyword>
<keyword evidence="7" id="KW-1003">Cell membrane</keyword>
<organism evidence="24 25">
    <name type="scientific">Mugilogobius chulae</name>
    <name type="common">yellowstripe goby</name>
    <dbReference type="NCBI Taxonomy" id="88201"/>
    <lineage>
        <taxon>Eukaryota</taxon>
        <taxon>Metazoa</taxon>
        <taxon>Chordata</taxon>
        <taxon>Craniata</taxon>
        <taxon>Vertebrata</taxon>
        <taxon>Euteleostomi</taxon>
        <taxon>Actinopterygii</taxon>
        <taxon>Neopterygii</taxon>
        <taxon>Teleostei</taxon>
        <taxon>Neoteleostei</taxon>
        <taxon>Acanthomorphata</taxon>
        <taxon>Gobiaria</taxon>
        <taxon>Gobiiformes</taxon>
        <taxon>Gobioidei</taxon>
        <taxon>Gobiidae</taxon>
        <taxon>Gobionellinae</taxon>
        <taxon>Mugilogobius</taxon>
    </lineage>
</organism>
<dbReference type="GO" id="GO:0031527">
    <property type="term" value="C:filopodium membrane"/>
    <property type="evidence" value="ECO:0007669"/>
    <property type="project" value="UniProtKB-SubCell"/>
</dbReference>
<dbReference type="Proteomes" id="UP001460270">
    <property type="component" value="Unassembled WGS sequence"/>
</dbReference>
<feature type="compositionally biased region" description="Basic and acidic residues" evidence="23">
    <location>
        <begin position="48"/>
        <end position="66"/>
    </location>
</feature>
<evidence type="ECO:0000256" key="8">
    <source>
        <dbReference type="ARBA" id="ARBA00022481"/>
    </source>
</evidence>
<evidence type="ECO:0000256" key="19">
    <source>
        <dbReference type="ARBA" id="ARBA00037871"/>
    </source>
</evidence>
<evidence type="ECO:0000256" key="12">
    <source>
        <dbReference type="ARBA" id="ARBA00023054"/>
    </source>
</evidence>
<dbReference type="PANTHER" id="PTHR10498">
    <property type="entry name" value="PARALEMMIN-RELATED"/>
    <property type="match status" value="1"/>
</dbReference>
<evidence type="ECO:0000256" key="7">
    <source>
        <dbReference type="ARBA" id="ARBA00022475"/>
    </source>
</evidence>
<reference evidence="25" key="1">
    <citation type="submission" date="2024-04" db="EMBL/GenBank/DDBJ databases">
        <title>Salinicola lusitanus LLJ914,a marine bacterium isolated from the Okinawa Trough.</title>
        <authorList>
            <person name="Li J."/>
        </authorList>
    </citation>
    <scope>NUCLEOTIDE SEQUENCE [LARGE SCALE GENOMIC DNA]</scope>
</reference>
<protein>
    <recommendedName>
        <fullName evidence="21">Paralemmin-1</fullName>
    </recommendedName>
    <alternativeName>
        <fullName evidence="22">Paralemmin</fullName>
    </alternativeName>
</protein>
<name>A0AAW0N1Z9_9GOBI</name>
<evidence type="ECO:0000256" key="21">
    <source>
        <dbReference type="ARBA" id="ARBA00040790"/>
    </source>
</evidence>